<dbReference type="Proteomes" id="UP001178281">
    <property type="component" value="Unassembled WGS sequence"/>
</dbReference>
<sequence length="216" mass="24532">MTGYFITAAAALLVGFFGGRVVDVYKRAQDRRDELTLAADDVLDVVAQMHEDGGMTQEAIGTLLDRARGLRRAASRYLDGREVDRSKHWKRRDELAARLRRLVMSGHDRHSDWIITSQLHLELRYRIRDLPTWSEKFFAAEANSGGAHADYYHDQALSEVRYCAQIALRIRDAATGRPWSRNRGGSTARYLFNQGRLPNLTLTDRVAVGGAEIDKW</sequence>
<comment type="caution">
    <text evidence="1">The sequence shown here is derived from an EMBL/GenBank/DDBJ whole genome shotgun (WGS) entry which is preliminary data.</text>
</comment>
<reference evidence="1" key="1">
    <citation type="submission" date="2023-08" db="EMBL/GenBank/DDBJ databases">
        <title>The draft genome of Tsukamurella strandjordii strain 050030.</title>
        <authorList>
            <person name="Zhao F."/>
            <person name="Feng Y."/>
            <person name="Zong Z."/>
        </authorList>
    </citation>
    <scope>NUCLEOTIDE SEQUENCE</scope>
    <source>
        <strain evidence="1">050030</strain>
    </source>
</reference>
<dbReference type="RefSeq" id="WP_305111927.1">
    <property type="nucleotide sequence ID" value="NZ_JAUTIX010000005.1"/>
</dbReference>
<accession>A0AA90SMH1</accession>
<keyword evidence="2" id="KW-1185">Reference proteome</keyword>
<name>A0AA90SMH1_9ACTN</name>
<organism evidence="1 2">
    <name type="scientific">Tsukamurella strandjordii</name>
    <dbReference type="NCBI Taxonomy" id="147577"/>
    <lineage>
        <taxon>Bacteria</taxon>
        <taxon>Bacillati</taxon>
        <taxon>Actinomycetota</taxon>
        <taxon>Actinomycetes</taxon>
        <taxon>Mycobacteriales</taxon>
        <taxon>Tsukamurellaceae</taxon>
        <taxon>Tsukamurella</taxon>
    </lineage>
</organism>
<dbReference type="AlphaFoldDB" id="A0AA90SMH1"/>
<evidence type="ECO:0000313" key="2">
    <source>
        <dbReference type="Proteomes" id="UP001178281"/>
    </source>
</evidence>
<dbReference type="EMBL" id="JAUTIX010000005">
    <property type="protein sequence ID" value="MDP0399218.1"/>
    <property type="molecule type" value="Genomic_DNA"/>
</dbReference>
<gene>
    <name evidence="1" type="ORF">Q7X28_14910</name>
</gene>
<protein>
    <submittedName>
        <fullName evidence="1">Uncharacterized protein</fullName>
    </submittedName>
</protein>
<evidence type="ECO:0000313" key="1">
    <source>
        <dbReference type="EMBL" id="MDP0399218.1"/>
    </source>
</evidence>
<proteinExistence type="predicted"/>